<evidence type="ECO:0000313" key="1">
    <source>
        <dbReference type="EMBL" id="CAK9106359.1"/>
    </source>
</evidence>
<organism evidence="1 2">
    <name type="scientific">Durusdinium trenchii</name>
    <dbReference type="NCBI Taxonomy" id="1381693"/>
    <lineage>
        <taxon>Eukaryota</taxon>
        <taxon>Sar</taxon>
        <taxon>Alveolata</taxon>
        <taxon>Dinophyceae</taxon>
        <taxon>Suessiales</taxon>
        <taxon>Symbiodiniaceae</taxon>
        <taxon>Durusdinium</taxon>
    </lineage>
</organism>
<reference evidence="1 2" key="1">
    <citation type="submission" date="2024-02" db="EMBL/GenBank/DDBJ databases">
        <authorList>
            <person name="Chen Y."/>
            <person name="Shah S."/>
            <person name="Dougan E. K."/>
            <person name="Thang M."/>
            <person name="Chan C."/>
        </authorList>
    </citation>
    <scope>NUCLEOTIDE SEQUENCE [LARGE SCALE GENOMIC DNA]</scope>
</reference>
<accession>A0ABP0S202</accession>
<sequence length="332" mass="35900">MMLRVVVEVAEQGVVLDTMAGNEHGMQQQQQAVVVPTRAAIPATGNLIVTCFCARTTALLLQAKGFYKVTPTSATPQMIALEPHTGVEIVNMSPDGATAFMGNIWLPPLRPVVFGMPMEIAGHLSDTVTLLELATCERYEGNWVRVLLSEQLCDIVRQRRYEEDPVAQEELQEEGRAFVDWILQMWGGALAVVMASEACSNLVVELFLAADRAQVSRLVELLEVSVAPVLAQPQAAQVLRNLATQGVLHTDQVAVLLCAIAARCDPYDFGGEPALGALNALLGVAASQDKTAFLEAFFAPLVRAASATKAILRELGNETRPLRDFLATHNVL</sequence>
<gene>
    <name evidence="1" type="ORF">SCF082_LOCUS49541</name>
</gene>
<keyword evidence="2" id="KW-1185">Reference proteome</keyword>
<dbReference type="EMBL" id="CAXAMM010042715">
    <property type="protein sequence ID" value="CAK9106359.1"/>
    <property type="molecule type" value="Genomic_DNA"/>
</dbReference>
<protein>
    <submittedName>
        <fullName evidence="1">Uncharacterized protein</fullName>
    </submittedName>
</protein>
<comment type="caution">
    <text evidence="1">The sequence shown here is derived from an EMBL/GenBank/DDBJ whole genome shotgun (WGS) entry which is preliminary data.</text>
</comment>
<dbReference type="Proteomes" id="UP001642464">
    <property type="component" value="Unassembled WGS sequence"/>
</dbReference>
<name>A0ABP0S202_9DINO</name>
<proteinExistence type="predicted"/>
<evidence type="ECO:0000313" key="2">
    <source>
        <dbReference type="Proteomes" id="UP001642464"/>
    </source>
</evidence>